<sequence>MEERTTFTGIPVTNDQGTEKYFDFEVGQEEGQNEYARITMDGCQLILDEQLAYLSGDLPEEWHRPAIDKLLFLLSVDRNTDNSAEA</sequence>
<name>A0ABU0U609_9SPHI</name>
<protein>
    <submittedName>
        <fullName evidence="1">Uncharacterized protein</fullName>
    </submittedName>
</protein>
<gene>
    <name evidence="1" type="ORF">QE382_002371</name>
</gene>
<dbReference type="EMBL" id="JAUTBA010000001">
    <property type="protein sequence ID" value="MDQ1150387.1"/>
    <property type="molecule type" value="Genomic_DNA"/>
</dbReference>
<evidence type="ECO:0000313" key="2">
    <source>
        <dbReference type="Proteomes" id="UP001244640"/>
    </source>
</evidence>
<dbReference type="RefSeq" id="WP_307186044.1">
    <property type="nucleotide sequence ID" value="NZ_JAUTBA010000001.1"/>
</dbReference>
<comment type="caution">
    <text evidence="1">The sequence shown here is derived from an EMBL/GenBank/DDBJ whole genome shotgun (WGS) entry which is preliminary data.</text>
</comment>
<proteinExistence type="predicted"/>
<accession>A0ABU0U609</accession>
<reference evidence="1 2" key="1">
    <citation type="submission" date="2023-07" db="EMBL/GenBank/DDBJ databases">
        <title>Functional and genomic diversity of the sorghum phyllosphere microbiome.</title>
        <authorList>
            <person name="Shade A."/>
        </authorList>
    </citation>
    <scope>NUCLEOTIDE SEQUENCE [LARGE SCALE GENOMIC DNA]</scope>
    <source>
        <strain evidence="1 2">SORGH_AS_0892</strain>
    </source>
</reference>
<dbReference type="Proteomes" id="UP001244640">
    <property type="component" value="Unassembled WGS sequence"/>
</dbReference>
<keyword evidence="2" id="KW-1185">Reference proteome</keyword>
<evidence type="ECO:0000313" key="1">
    <source>
        <dbReference type="EMBL" id="MDQ1150387.1"/>
    </source>
</evidence>
<organism evidence="1 2">
    <name type="scientific">Sphingobacterium zeae</name>
    <dbReference type="NCBI Taxonomy" id="1776859"/>
    <lineage>
        <taxon>Bacteria</taxon>
        <taxon>Pseudomonadati</taxon>
        <taxon>Bacteroidota</taxon>
        <taxon>Sphingobacteriia</taxon>
        <taxon>Sphingobacteriales</taxon>
        <taxon>Sphingobacteriaceae</taxon>
        <taxon>Sphingobacterium</taxon>
    </lineage>
</organism>